<dbReference type="EMBL" id="JAAKZV010000350">
    <property type="protein sequence ID" value="NGN69832.1"/>
    <property type="molecule type" value="Genomic_DNA"/>
</dbReference>
<dbReference type="InterPro" id="IPR029018">
    <property type="entry name" value="Hex-like_dom2"/>
</dbReference>
<dbReference type="GO" id="GO:0016787">
    <property type="term" value="F:hydrolase activity"/>
    <property type="evidence" value="ECO:0007669"/>
    <property type="project" value="UniProtKB-KW"/>
</dbReference>
<feature type="signal peptide" evidence="3">
    <location>
        <begin position="1"/>
        <end position="33"/>
    </location>
</feature>
<dbReference type="GO" id="GO:0005975">
    <property type="term" value="P:carbohydrate metabolic process"/>
    <property type="evidence" value="ECO:0007669"/>
    <property type="project" value="UniProtKB-ARBA"/>
</dbReference>
<gene>
    <name evidence="4" type="ORF">G5C51_38840</name>
</gene>
<proteinExistence type="predicted"/>
<dbReference type="AlphaFoldDB" id="A0A6G4UCU7"/>
<evidence type="ECO:0000256" key="2">
    <source>
        <dbReference type="SAM" id="MobiDB-lite"/>
    </source>
</evidence>
<name>A0A6G4UCU7_9ACTN</name>
<reference evidence="4 5" key="1">
    <citation type="submission" date="2020-02" db="EMBL/GenBank/DDBJ databases">
        <title>Whole-genome analyses of novel actinobacteria.</title>
        <authorList>
            <person name="Sahin N."/>
        </authorList>
    </citation>
    <scope>NUCLEOTIDE SEQUENCE [LARGE SCALE GENOMIC DNA]</scope>
    <source>
        <strain evidence="4 5">A7024</strain>
    </source>
</reference>
<feature type="chain" id="PRO_5026226419" evidence="3">
    <location>
        <begin position="34"/>
        <end position="122"/>
    </location>
</feature>
<keyword evidence="1" id="KW-0378">Hydrolase</keyword>
<keyword evidence="5" id="KW-1185">Reference proteome</keyword>
<comment type="caution">
    <text evidence="4">The sequence shown here is derived from an EMBL/GenBank/DDBJ whole genome shotgun (WGS) entry which is preliminary data.</text>
</comment>
<organism evidence="4 5">
    <name type="scientific">Streptomyces coryli</name>
    <dbReference type="NCBI Taxonomy" id="1128680"/>
    <lineage>
        <taxon>Bacteria</taxon>
        <taxon>Bacillati</taxon>
        <taxon>Actinomycetota</taxon>
        <taxon>Actinomycetes</taxon>
        <taxon>Kitasatosporales</taxon>
        <taxon>Streptomycetaceae</taxon>
        <taxon>Streptomyces</taxon>
    </lineage>
</organism>
<protein>
    <submittedName>
        <fullName evidence="4">Hyaluronidase</fullName>
    </submittedName>
</protein>
<sequence length="122" mass="12398">MRGSKRRVTARAAVWSAALSVGVGMLSAAPAVAAPDAGDDEGPGAASPDREDAGTPQIWPRPHELRMRAGGIDVRGRVALVARPDADRYALDVIRDALRGAGASEVYDVTPGAPLTGADGGA</sequence>
<evidence type="ECO:0000256" key="1">
    <source>
        <dbReference type="ARBA" id="ARBA00022801"/>
    </source>
</evidence>
<keyword evidence="3" id="KW-0732">Signal</keyword>
<evidence type="ECO:0000256" key="3">
    <source>
        <dbReference type="SAM" id="SignalP"/>
    </source>
</evidence>
<feature type="region of interest" description="Disordered" evidence="2">
    <location>
        <begin position="32"/>
        <end position="59"/>
    </location>
</feature>
<dbReference type="Gene3D" id="3.30.379.10">
    <property type="entry name" value="Chitobiase/beta-hexosaminidase domain 2-like"/>
    <property type="match status" value="1"/>
</dbReference>
<feature type="non-terminal residue" evidence="4">
    <location>
        <position position="122"/>
    </location>
</feature>
<dbReference type="Proteomes" id="UP000481583">
    <property type="component" value="Unassembled WGS sequence"/>
</dbReference>
<evidence type="ECO:0000313" key="5">
    <source>
        <dbReference type="Proteomes" id="UP000481583"/>
    </source>
</evidence>
<accession>A0A6G4UCU7</accession>
<evidence type="ECO:0000313" key="4">
    <source>
        <dbReference type="EMBL" id="NGN69832.1"/>
    </source>
</evidence>